<dbReference type="EMBL" id="JAHRIQ010105473">
    <property type="protein sequence ID" value="MEQ2255486.1"/>
    <property type="molecule type" value="Genomic_DNA"/>
</dbReference>
<comment type="caution">
    <text evidence="1">The sequence shown here is derived from an EMBL/GenBank/DDBJ whole genome shotgun (WGS) entry which is preliminary data.</text>
</comment>
<evidence type="ECO:0000313" key="1">
    <source>
        <dbReference type="EMBL" id="MEQ2255486.1"/>
    </source>
</evidence>
<reference evidence="1 2" key="1">
    <citation type="submission" date="2021-06" db="EMBL/GenBank/DDBJ databases">
        <authorList>
            <person name="Palmer J.M."/>
        </authorList>
    </citation>
    <scope>NUCLEOTIDE SEQUENCE [LARGE SCALE GENOMIC DNA]</scope>
    <source>
        <strain evidence="2">if_2019</strain>
        <tissue evidence="1">Muscle</tissue>
    </source>
</reference>
<accession>A0ABV0VGD3</accession>
<protein>
    <submittedName>
        <fullName evidence="1">Uncharacterized protein</fullName>
    </submittedName>
</protein>
<gene>
    <name evidence="1" type="ORF">ILYODFUR_014341</name>
</gene>
<keyword evidence="2" id="KW-1185">Reference proteome</keyword>
<sequence length="101" mass="11276">MRKEATSPTWTHHKPTAAMTALSVPQSAYDCVPVFLSTSRDRNVNGPFTPNADSANISRHLCAVARFTFRMNSAFSFGNKRQRFAASSNRRSFYLLLAGFN</sequence>
<name>A0ABV0VGD3_9TELE</name>
<dbReference type="Proteomes" id="UP001482620">
    <property type="component" value="Unassembled WGS sequence"/>
</dbReference>
<proteinExistence type="predicted"/>
<organism evidence="1 2">
    <name type="scientific">Ilyodon furcidens</name>
    <name type="common">goldbreast splitfin</name>
    <dbReference type="NCBI Taxonomy" id="33524"/>
    <lineage>
        <taxon>Eukaryota</taxon>
        <taxon>Metazoa</taxon>
        <taxon>Chordata</taxon>
        <taxon>Craniata</taxon>
        <taxon>Vertebrata</taxon>
        <taxon>Euteleostomi</taxon>
        <taxon>Actinopterygii</taxon>
        <taxon>Neopterygii</taxon>
        <taxon>Teleostei</taxon>
        <taxon>Neoteleostei</taxon>
        <taxon>Acanthomorphata</taxon>
        <taxon>Ovalentaria</taxon>
        <taxon>Atherinomorphae</taxon>
        <taxon>Cyprinodontiformes</taxon>
        <taxon>Goodeidae</taxon>
        <taxon>Ilyodon</taxon>
    </lineage>
</organism>
<evidence type="ECO:0000313" key="2">
    <source>
        <dbReference type="Proteomes" id="UP001482620"/>
    </source>
</evidence>